<dbReference type="InterPro" id="IPR018550">
    <property type="entry name" value="Lipid-A_deacylase-rel"/>
</dbReference>
<comment type="subcellular location">
    <subcellularLocation>
        <location evidence="1">Cell outer membrane</location>
    </subcellularLocation>
</comment>
<evidence type="ECO:0000256" key="1">
    <source>
        <dbReference type="ARBA" id="ARBA00004442"/>
    </source>
</evidence>
<evidence type="ECO:0008006" key="4">
    <source>
        <dbReference type="Google" id="ProtNLM"/>
    </source>
</evidence>
<feature type="region of interest" description="Disordered" evidence="2">
    <location>
        <begin position="20"/>
        <end position="47"/>
    </location>
</feature>
<gene>
    <name evidence="3" type="ORF">CNECB9_1020017</name>
</gene>
<dbReference type="Gene3D" id="2.40.160.20">
    <property type="match status" value="1"/>
</dbReference>
<dbReference type="GO" id="GO:0009279">
    <property type="term" value="C:cell outer membrane"/>
    <property type="evidence" value="ECO:0007669"/>
    <property type="project" value="UniProtKB-SubCell"/>
</dbReference>
<sequence length="238" mass="26679">MCKRAPAVAAGSCLAGQQRSTSSSVLPMRRHEQEARQDRRVSCSSFHPPPPCRRAWQQRARRTVAAGLLALPLCLAATARAAPAVQLGYGFDDSHDVQKAEVAMLWDSGFAWGNPQGWQVDLQWEVNVARWRSSSDNQPNDLWEFGASPVVRIAWWRHTWVPFLELSVGPRLLTSTHTSADHDISTAFQFSEYAGIGVTVGKDRRFTAGYRFQHLSNGGIKEPNPGTTFHVIYLRYRF</sequence>
<proteinExistence type="predicted"/>
<reference evidence="3" key="1">
    <citation type="submission" date="2016-09" db="EMBL/GenBank/DDBJ databases">
        <authorList>
            <person name="Capua I."/>
            <person name="De Benedictis P."/>
            <person name="Joannis T."/>
            <person name="Lombin L.H."/>
            <person name="Cattoli G."/>
        </authorList>
    </citation>
    <scope>NUCLEOTIDE SEQUENCE</scope>
    <source>
        <strain evidence="3">B9</strain>
    </source>
</reference>
<dbReference type="EMBL" id="FMSH01000005">
    <property type="protein sequence ID" value="SCU73344.1"/>
    <property type="molecule type" value="Genomic_DNA"/>
</dbReference>
<dbReference type="SUPFAM" id="SSF56925">
    <property type="entry name" value="OMPA-like"/>
    <property type="match status" value="1"/>
</dbReference>
<dbReference type="InterPro" id="IPR011250">
    <property type="entry name" value="OMP/PagP_B-barrel"/>
</dbReference>
<name>A0A1K0I873_CUPNE</name>
<dbReference type="AlphaFoldDB" id="A0A1K0I873"/>
<evidence type="ECO:0000256" key="2">
    <source>
        <dbReference type="SAM" id="MobiDB-lite"/>
    </source>
</evidence>
<dbReference type="Pfam" id="PF09411">
    <property type="entry name" value="PagL"/>
    <property type="match status" value="1"/>
</dbReference>
<protein>
    <recommendedName>
        <fullName evidence="4">Acyloxyacyl hydrolase</fullName>
    </recommendedName>
</protein>
<organism evidence="3">
    <name type="scientific">Cupriavidus necator</name>
    <name type="common">Alcaligenes eutrophus</name>
    <name type="synonym">Ralstonia eutropha</name>
    <dbReference type="NCBI Taxonomy" id="106590"/>
    <lineage>
        <taxon>Bacteria</taxon>
        <taxon>Pseudomonadati</taxon>
        <taxon>Pseudomonadota</taxon>
        <taxon>Betaproteobacteria</taxon>
        <taxon>Burkholderiales</taxon>
        <taxon>Burkholderiaceae</taxon>
        <taxon>Cupriavidus</taxon>
    </lineage>
</organism>
<feature type="compositionally biased region" description="Basic and acidic residues" evidence="2">
    <location>
        <begin position="29"/>
        <end position="41"/>
    </location>
</feature>
<accession>A0A1K0I873</accession>
<evidence type="ECO:0000313" key="3">
    <source>
        <dbReference type="EMBL" id="SCU73344.1"/>
    </source>
</evidence>